<keyword evidence="2" id="KW-1185">Reference proteome</keyword>
<accession>A0A918B6G3</accession>
<evidence type="ECO:0000313" key="1">
    <source>
        <dbReference type="EMBL" id="GGQ33407.1"/>
    </source>
</evidence>
<dbReference type="EMBL" id="BMSV01000021">
    <property type="protein sequence ID" value="GGQ33407.1"/>
    <property type="molecule type" value="Genomic_DNA"/>
</dbReference>
<evidence type="ECO:0000313" key="2">
    <source>
        <dbReference type="Proteomes" id="UP000654123"/>
    </source>
</evidence>
<organism evidence="1 2">
    <name type="scientific">Streptomyces roseolilacinus</name>
    <dbReference type="NCBI Taxonomy" id="66904"/>
    <lineage>
        <taxon>Bacteria</taxon>
        <taxon>Bacillati</taxon>
        <taxon>Actinomycetota</taxon>
        <taxon>Actinomycetes</taxon>
        <taxon>Kitasatosporales</taxon>
        <taxon>Streptomycetaceae</taxon>
        <taxon>Streptomyces</taxon>
    </lineage>
</organism>
<sequence length="93" mass="8684">MGDRGAAVGAAAGLSQEAPALQGGRGLLAEAAELGVGAVASALPPLEAAAEGYSDGTTGSLLRLVGQALEVGVGERVDDAVGAGGGQVVGRSG</sequence>
<reference evidence="1" key="1">
    <citation type="journal article" date="2014" name="Int. J. Syst. Evol. Microbiol.">
        <title>Complete genome sequence of Corynebacterium casei LMG S-19264T (=DSM 44701T), isolated from a smear-ripened cheese.</title>
        <authorList>
            <consortium name="US DOE Joint Genome Institute (JGI-PGF)"/>
            <person name="Walter F."/>
            <person name="Albersmeier A."/>
            <person name="Kalinowski J."/>
            <person name="Ruckert C."/>
        </authorList>
    </citation>
    <scope>NUCLEOTIDE SEQUENCE</scope>
    <source>
        <strain evidence="1">JCM 4335</strain>
    </source>
</reference>
<protein>
    <submittedName>
        <fullName evidence="1">Uncharacterized protein</fullName>
    </submittedName>
</protein>
<gene>
    <name evidence="1" type="ORF">GCM10010249_59910</name>
</gene>
<proteinExistence type="predicted"/>
<reference evidence="1" key="2">
    <citation type="submission" date="2020-09" db="EMBL/GenBank/DDBJ databases">
        <authorList>
            <person name="Sun Q."/>
            <person name="Ohkuma M."/>
        </authorList>
    </citation>
    <scope>NUCLEOTIDE SEQUENCE</scope>
    <source>
        <strain evidence="1">JCM 4335</strain>
    </source>
</reference>
<dbReference type="AlphaFoldDB" id="A0A918B6G3"/>
<name>A0A918B6G3_9ACTN</name>
<dbReference type="Proteomes" id="UP000654123">
    <property type="component" value="Unassembled WGS sequence"/>
</dbReference>
<comment type="caution">
    <text evidence="1">The sequence shown here is derived from an EMBL/GenBank/DDBJ whole genome shotgun (WGS) entry which is preliminary data.</text>
</comment>